<dbReference type="InterPro" id="IPR032479">
    <property type="entry name" value="DUF5058"/>
</dbReference>
<name>A0A0X8FCA9_9LACT</name>
<dbReference type="Pfam" id="PF16481">
    <property type="entry name" value="DUF5058"/>
    <property type="match status" value="1"/>
</dbReference>
<feature type="transmembrane region" description="Helical" evidence="1">
    <location>
        <begin position="56"/>
        <end position="79"/>
    </location>
</feature>
<keyword evidence="1" id="KW-0472">Membrane</keyword>
<feature type="transmembrane region" description="Helical" evidence="1">
    <location>
        <begin position="124"/>
        <end position="146"/>
    </location>
</feature>
<evidence type="ECO:0000313" key="3">
    <source>
        <dbReference type="Proteomes" id="UP000069912"/>
    </source>
</evidence>
<proteinExistence type="predicted"/>
<sequence length="244" mass="26666">MKIMSDYLKVANSPVVFALCALVIAIVVIQSLLFIRKAWKRGLELDMEKEVLKRAMTNSALLSIVPSLPIIVMMLALSVPLGKYFPWLRLSIVGSAVYEGSAANIAAQSQGLTDISDPGLTPKVYVIIMFVMTIGIIWGILFNILFMGQLDKMSQKMRENPKSKAFVGIFSAALFTAMLITLSTPYVANVANISSIIAFVAAGLCTLVLNALSKRYDQRLLSDFSMPISMIVGMLAVIIYANVF</sequence>
<reference evidence="3" key="2">
    <citation type="submission" date="2016-01" db="EMBL/GenBank/DDBJ databases">
        <title>Six Aerococcus type strain genome sequencing and assembly using PacBio and Illumina Hiseq.</title>
        <authorList>
            <person name="Carkaci D."/>
            <person name="Dargis R."/>
            <person name="Nielsen X.C."/>
            <person name="Skovgaard O."/>
            <person name="Fuursted K."/>
            <person name="Christensen J.J."/>
        </authorList>
    </citation>
    <scope>NUCLEOTIDE SEQUENCE [LARGE SCALE GENOMIC DNA]</scope>
    <source>
        <strain evidence="3">CCUG43001</strain>
    </source>
</reference>
<feature type="transmembrane region" description="Helical" evidence="1">
    <location>
        <begin position="193"/>
        <end position="212"/>
    </location>
</feature>
<feature type="transmembrane region" description="Helical" evidence="1">
    <location>
        <begin position="166"/>
        <end position="187"/>
    </location>
</feature>
<evidence type="ECO:0000256" key="1">
    <source>
        <dbReference type="SAM" id="Phobius"/>
    </source>
</evidence>
<dbReference type="KEGG" id="asan:AWM72_03540"/>
<evidence type="ECO:0000313" key="2">
    <source>
        <dbReference type="EMBL" id="AMB93892.1"/>
    </source>
</evidence>
<accession>A0A0X8FCA9</accession>
<organism evidence="2 3">
    <name type="scientific">Aerococcus sanguinicola</name>
    <dbReference type="NCBI Taxonomy" id="119206"/>
    <lineage>
        <taxon>Bacteria</taxon>
        <taxon>Bacillati</taxon>
        <taxon>Bacillota</taxon>
        <taxon>Bacilli</taxon>
        <taxon>Lactobacillales</taxon>
        <taxon>Aerococcaceae</taxon>
        <taxon>Aerococcus</taxon>
    </lineage>
</organism>
<gene>
    <name evidence="2" type="ORF">AWM72_03540</name>
</gene>
<keyword evidence="1" id="KW-0812">Transmembrane</keyword>
<evidence type="ECO:0008006" key="4">
    <source>
        <dbReference type="Google" id="ProtNLM"/>
    </source>
</evidence>
<dbReference type="EMBL" id="CP014160">
    <property type="protein sequence ID" value="AMB93892.1"/>
    <property type="molecule type" value="Genomic_DNA"/>
</dbReference>
<dbReference type="AlphaFoldDB" id="A0A0X8FCA9"/>
<keyword evidence="1" id="KW-1133">Transmembrane helix</keyword>
<dbReference type="Proteomes" id="UP000069912">
    <property type="component" value="Chromosome"/>
</dbReference>
<protein>
    <recommendedName>
        <fullName evidence="4">DUF5058 domain-containing protein</fullName>
    </recommendedName>
</protein>
<feature type="transmembrane region" description="Helical" evidence="1">
    <location>
        <begin position="224"/>
        <end position="243"/>
    </location>
</feature>
<keyword evidence="3" id="KW-1185">Reference proteome</keyword>
<feature type="transmembrane region" description="Helical" evidence="1">
    <location>
        <begin position="15"/>
        <end position="35"/>
    </location>
</feature>
<reference evidence="2 3" key="1">
    <citation type="journal article" date="2016" name="Genome Announc.">
        <title>Complete Genome Sequences of Aerococcus christensenii CCUG 28831T, Aerococcus sanguinicola CCUG 43001T, Aerococcus urinae CCUG 36881T, Aerococcus urinaeequi CCUG 28094T, Aerococcus urinaehominis CCUG 42038 BT, and Aerococcus viridans CCUG 4311T.</title>
        <authorList>
            <person name="Carkaci D."/>
            <person name="Dargis R."/>
            <person name="Nielsen X.C."/>
            <person name="Skovgaard O."/>
            <person name="Fuursted K."/>
            <person name="Christensen J.J."/>
        </authorList>
    </citation>
    <scope>NUCLEOTIDE SEQUENCE [LARGE SCALE GENOMIC DNA]</scope>
    <source>
        <strain evidence="2 3">CCUG43001</strain>
    </source>
</reference>